<sequence>FEEFPSYSWIFSSKRFIIAFSFSTNHPLAISVHSTVTAMCLPLVLLIVPIAFHGLSILTRRSTPVANNIIFCIQLLHAPLHSILLIVTTSSYREAFIR</sequence>
<keyword evidence="1" id="KW-1133">Transmembrane helix</keyword>
<feature type="non-terminal residue" evidence="2">
    <location>
        <position position="1"/>
    </location>
</feature>
<dbReference type="EMBL" id="BTRK01000006">
    <property type="protein sequence ID" value="GMR60067.1"/>
    <property type="molecule type" value="Genomic_DNA"/>
</dbReference>
<feature type="transmembrane region" description="Helical" evidence="1">
    <location>
        <begin position="30"/>
        <end position="52"/>
    </location>
</feature>
<evidence type="ECO:0008006" key="4">
    <source>
        <dbReference type="Google" id="ProtNLM"/>
    </source>
</evidence>
<dbReference type="InterPro" id="IPR019422">
    <property type="entry name" value="7TM_GPCR_serpentine_rcpt_Srh"/>
</dbReference>
<comment type="caution">
    <text evidence="2">The sequence shown here is derived from an EMBL/GenBank/DDBJ whole genome shotgun (WGS) entry which is preliminary data.</text>
</comment>
<evidence type="ECO:0000256" key="1">
    <source>
        <dbReference type="SAM" id="Phobius"/>
    </source>
</evidence>
<evidence type="ECO:0000313" key="3">
    <source>
        <dbReference type="Proteomes" id="UP001328107"/>
    </source>
</evidence>
<keyword evidence="3" id="KW-1185">Reference proteome</keyword>
<protein>
    <recommendedName>
        <fullName evidence="4">G protein-coupled receptor</fullName>
    </recommendedName>
</protein>
<dbReference type="Proteomes" id="UP001328107">
    <property type="component" value="Unassembled WGS sequence"/>
</dbReference>
<organism evidence="2 3">
    <name type="scientific">Pristionchus mayeri</name>
    <dbReference type="NCBI Taxonomy" id="1317129"/>
    <lineage>
        <taxon>Eukaryota</taxon>
        <taxon>Metazoa</taxon>
        <taxon>Ecdysozoa</taxon>
        <taxon>Nematoda</taxon>
        <taxon>Chromadorea</taxon>
        <taxon>Rhabditida</taxon>
        <taxon>Rhabditina</taxon>
        <taxon>Diplogasteromorpha</taxon>
        <taxon>Diplogasteroidea</taxon>
        <taxon>Neodiplogasteridae</taxon>
        <taxon>Pristionchus</taxon>
    </lineage>
</organism>
<feature type="non-terminal residue" evidence="2">
    <location>
        <position position="98"/>
    </location>
</feature>
<reference evidence="3" key="1">
    <citation type="submission" date="2022-10" db="EMBL/GenBank/DDBJ databases">
        <title>Genome assembly of Pristionchus species.</title>
        <authorList>
            <person name="Yoshida K."/>
            <person name="Sommer R.J."/>
        </authorList>
    </citation>
    <scope>NUCLEOTIDE SEQUENCE [LARGE SCALE GENOMIC DNA]</scope>
    <source>
        <strain evidence="3">RS5460</strain>
    </source>
</reference>
<dbReference type="Pfam" id="PF10318">
    <property type="entry name" value="7TM_GPCR_Srh"/>
    <property type="match status" value="1"/>
</dbReference>
<keyword evidence="1" id="KW-0472">Membrane</keyword>
<gene>
    <name evidence="2" type="ORF">PMAYCL1PPCAC_30262</name>
</gene>
<evidence type="ECO:0000313" key="2">
    <source>
        <dbReference type="EMBL" id="GMR60067.1"/>
    </source>
</evidence>
<accession>A0AAN5DD94</accession>
<dbReference type="AlphaFoldDB" id="A0AAN5DD94"/>
<name>A0AAN5DD94_9BILA</name>
<proteinExistence type="predicted"/>
<keyword evidence="1" id="KW-0812">Transmembrane</keyword>